<accession>L0L1J2</accession>
<keyword evidence="4" id="KW-1185">Reference proteome</keyword>
<sequence>MKNKLLISLTGSTEIRSDNILQQTLRFLHIPEKDQILSEINKLIASMAYPKKEIKDKECVYKIKKTRNKNSIIIECGDCKGNSTLNEPICRSNIFKILIKETVTEKLVISNLYDREYDGTILQKIYSLARLEDHLLSYKNMETVFYDCTYDPRDTCIKNRKEAMEQIIDSARESPFRAYMNAERKMDQLKYETEKLIHPECNKCIENFHETLKDIIINIQPLLKSFLCEADGSFDHEKNLQPYVRPLFSTSRIYTEPPLSTIFIECYDVQREDGRKLPISIYEFTDKPEKLYVVNPAEYNMQPEELLLIENVRARMIRHRPEDMNFADPTLSREYFRRLCKRLLHEEARDKKVVLSPTQLDMYSDLLAKYTTGLGILEDVLSDERITDIYVNAPADKNPVHVVRNGEECTTNIFLSQEEMDSMVSRFRTISGRPFGEATPVLEMALKEYGVRVSVIGDPLSAKGMAYAFRKHAKAPWTLPKLINTGAITPLTAGLLSFMMDGHASVLIAGGVGAGKTSLLCAMLMEMPQKYRILTIEDTPEIPLEELQKLGWKAQGLNAQSSIVRSSIEIDPATALRASLRLGSSSLVIGEVRGPEVSMLYEAMQIGTAGNSVIGTIHGASTNAVYERIVHTLGVPPASFRATDAVIVCSNTRIAGSMATKRKVIQIAEVNEVWDPDNTYSVFSEILTFDASVNSLVPTDLLDRGQSALIRKIARKWGISVDEASKNIRIRASMKLKMAEYGRTDPAFLEAEMVSVANNMFWMFMEKEKEFSGKPDVQRVYDKWCTWLKQIVDTRIEEKPVTTADKILCSV</sequence>
<dbReference type="RefSeq" id="WP_015325319.1">
    <property type="nucleotide sequence ID" value="NC_019977.1"/>
</dbReference>
<evidence type="ECO:0000313" key="4">
    <source>
        <dbReference type="Proteomes" id="UP000010866"/>
    </source>
</evidence>
<dbReference type="Pfam" id="PF00437">
    <property type="entry name" value="T2SSE"/>
    <property type="match status" value="1"/>
</dbReference>
<dbReference type="Gene3D" id="3.40.50.300">
    <property type="entry name" value="P-loop containing nucleotide triphosphate hydrolases"/>
    <property type="match status" value="1"/>
</dbReference>
<comment type="similarity">
    <text evidence="1">Belongs to the GSP E family.</text>
</comment>
<dbReference type="InterPro" id="IPR027417">
    <property type="entry name" value="P-loop_NTPase"/>
</dbReference>
<dbReference type="GO" id="GO:0016887">
    <property type="term" value="F:ATP hydrolysis activity"/>
    <property type="evidence" value="ECO:0007669"/>
    <property type="project" value="InterPro"/>
</dbReference>
<dbReference type="InterPro" id="IPR050921">
    <property type="entry name" value="T4SS_GSP_E_ATPase"/>
</dbReference>
<evidence type="ECO:0000256" key="1">
    <source>
        <dbReference type="ARBA" id="ARBA00006611"/>
    </source>
</evidence>
<dbReference type="PANTHER" id="PTHR30486:SF6">
    <property type="entry name" value="TYPE IV PILUS RETRACTATION ATPASE PILT"/>
    <property type="match status" value="1"/>
</dbReference>
<evidence type="ECO:0000259" key="2">
    <source>
        <dbReference type="Pfam" id="PF00437"/>
    </source>
</evidence>
<dbReference type="SUPFAM" id="SSF52540">
    <property type="entry name" value="P-loop containing nucleoside triphosphate hydrolases"/>
    <property type="match status" value="1"/>
</dbReference>
<dbReference type="Gene3D" id="3.30.450.380">
    <property type="match status" value="1"/>
</dbReference>
<dbReference type="GeneID" id="14406495"/>
<evidence type="ECO:0000313" key="3">
    <source>
        <dbReference type="EMBL" id="AGB50154.1"/>
    </source>
</evidence>
<dbReference type="PANTHER" id="PTHR30486">
    <property type="entry name" value="TWITCHING MOTILITY PROTEIN PILT"/>
    <property type="match status" value="1"/>
</dbReference>
<dbReference type="AlphaFoldDB" id="L0L1J2"/>
<organism evidence="3 4">
    <name type="scientific">Methanomethylovorans hollandica (strain DSM 15978 / NBRC 107637 / DMS1)</name>
    <dbReference type="NCBI Taxonomy" id="867904"/>
    <lineage>
        <taxon>Archaea</taxon>
        <taxon>Methanobacteriati</taxon>
        <taxon>Methanobacteriota</taxon>
        <taxon>Stenosarchaea group</taxon>
        <taxon>Methanomicrobia</taxon>
        <taxon>Methanosarcinales</taxon>
        <taxon>Methanosarcinaceae</taxon>
        <taxon>Methanomethylovorans</taxon>
    </lineage>
</organism>
<gene>
    <name evidence="3" type="ordered locus">Metho_1982</name>
</gene>
<dbReference type="STRING" id="867904.Metho_1982"/>
<reference evidence="4" key="1">
    <citation type="submission" date="2012-02" db="EMBL/GenBank/DDBJ databases">
        <title>Complete sequence of chromosome of Methanomethylovorans hollandica DSM 15978.</title>
        <authorList>
            <person name="Lucas S."/>
            <person name="Copeland A."/>
            <person name="Lapidus A."/>
            <person name="Glavina del Rio T."/>
            <person name="Dalin E."/>
            <person name="Tice H."/>
            <person name="Bruce D."/>
            <person name="Goodwin L."/>
            <person name="Pitluck S."/>
            <person name="Peters L."/>
            <person name="Mikhailova N."/>
            <person name="Held B."/>
            <person name="Kyrpides N."/>
            <person name="Mavromatis K."/>
            <person name="Ivanova N."/>
            <person name="Brettin T."/>
            <person name="Detter J.C."/>
            <person name="Han C."/>
            <person name="Larimer F."/>
            <person name="Land M."/>
            <person name="Hauser L."/>
            <person name="Markowitz V."/>
            <person name="Cheng J.-F."/>
            <person name="Hugenholtz P."/>
            <person name="Woyke T."/>
            <person name="Wu D."/>
            <person name="Spring S."/>
            <person name="Schroeder M."/>
            <person name="Brambilla E."/>
            <person name="Klenk H.-P."/>
            <person name="Eisen J.A."/>
        </authorList>
    </citation>
    <scope>NUCLEOTIDE SEQUENCE [LARGE SCALE GENOMIC DNA]</scope>
    <source>
        <strain evidence="4">DSM 15978 / NBRC 107637 / DMS1</strain>
    </source>
</reference>
<name>L0L1J2_METHD</name>
<dbReference type="HOGENOM" id="CLU_017428_0_0_2"/>
<dbReference type="EMBL" id="CP003362">
    <property type="protein sequence ID" value="AGB50154.1"/>
    <property type="molecule type" value="Genomic_DNA"/>
</dbReference>
<dbReference type="InterPro" id="IPR001482">
    <property type="entry name" value="T2SS/T4SS_dom"/>
</dbReference>
<proteinExistence type="inferred from homology"/>
<protein>
    <submittedName>
        <fullName evidence="3">ATPase, type IV secretory pathway VirB11 component like protein</fullName>
    </submittedName>
</protein>
<dbReference type="Proteomes" id="UP000010866">
    <property type="component" value="Chromosome"/>
</dbReference>
<dbReference type="KEGG" id="mhz:Metho_1982"/>
<feature type="domain" description="Bacterial type II secretion system protein E" evidence="2">
    <location>
        <begin position="442"/>
        <end position="664"/>
    </location>
</feature>